<keyword evidence="3" id="KW-1003">Cell membrane</keyword>
<dbReference type="PANTHER" id="PTHR11795">
    <property type="entry name" value="BRANCHED-CHAIN AMINO ACID TRANSPORT SYSTEM PERMEASE PROTEIN LIVH"/>
    <property type="match status" value="1"/>
</dbReference>
<feature type="transmembrane region" description="Helical" evidence="9">
    <location>
        <begin position="241"/>
        <end position="260"/>
    </location>
</feature>
<sequence>MDDLQLIAAALSMGSIYALIGLAFTIIYAASRIMNFAQGELVMLGGLLGVTLVDTNLPYPIAFLVTIATVGAGAGFFGRFMVQPLLERRASMSVIVVLTIATALFLQHGAALVWGKSERFFASPFGGDLVAIGAINFDPQHFVILGTTLLALAATWYFYQRTRIGRSFQAVAINREAASLIGVDPNRATIVAFAVSGSLSAAAGVLFSPLSYATPYMGMSLGLKGIAAAIVGGLGNPTGAVVGGFLIAILELLGATYLSAEYRDAIAFLIMMLVLVIRPAGIAGSAQSFRERYA</sequence>
<organism evidence="10 11">
    <name type="scientific">Oceanibacterium hippocampi</name>
    <dbReference type="NCBI Taxonomy" id="745714"/>
    <lineage>
        <taxon>Bacteria</taxon>
        <taxon>Pseudomonadati</taxon>
        <taxon>Pseudomonadota</taxon>
        <taxon>Alphaproteobacteria</taxon>
        <taxon>Sneathiellales</taxon>
        <taxon>Sneathiellaceae</taxon>
        <taxon>Oceanibacterium</taxon>
    </lineage>
</organism>
<keyword evidence="7 9" id="KW-0472">Membrane</keyword>
<accession>A0A1Y5TVB1</accession>
<keyword evidence="11" id="KW-1185">Reference proteome</keyword>
<keyword evidence="4 9" id="KW-0812">Transmembrane</keyword>
<proteinExistence type="inferred from homology"/>
<feature type="transmembrane region" description="Helical" evidence="9">
    <location>
        <begin position="94"/>
        <end position="114"/>
    </location>
</feature>
<protein>
    <submittedName>
        <fullName evidence="10">High-affinity branched-chain amino acid transport system permease protein LivH</fullName>
    </submittedName>
</protein>
<gene>
    <name evidence="10" type="primary">livH_21</name>
    <name evidence="10" type="ORF">OCH7691_03696</name>
</gene>
<evidence type="ECO:0000256" key="8">
    <source>
        <dbReference type="ARBA" id="ARBA00037998"/>
    </source>
</evidence>
<feature type="transmembrane region" description="Helical" evidence="9">
    <location>
        <begin position="6"/>
        <end position="29"/>
    </location>
</feature>
<dbReference type="InterPro" id="IPR001851">
    <property type="entry name" value="ABC_transp_permease"/>
</dbReference>
<dbReference type="RefSeq" id="WP_085885014.1">
    <property type="nucleotide sequence ID" value="NZ_FWFR01000003.1"/>
</dbReference>
<dbReference type="OrthoDB" id="9810089at2"/>
<dbReference type="GO" id="GO:0022857">
    <property type="term" value="F:transmembrane transporter activity"/>
    <property type="evidence" value="ECO:0007669"/>
    <property type="project" value="InterPro"/>
</dbReference>
<keyword evidence="5" id="KW-0029">Amino-acid transport</keyword>
<dbReference type="AlphaFoldDB" id="A0A1Y5TVB1"/>
<keyword evidence="6 9" id="KW-1133">Transmembrane helix</keyword>
<comment type="subcellular location">
    <subcellularLocation>
        <location evidence="1">Cell membrane</location>
        <topology evidence="1">Multi-pass membrane protein</topology>
    </subcellularLocation>
</comment>
<dbReference type="GO" id="GO:0005886">
    <property type="term" value="C:plasma membrane"/>
    <property type="evidence" value="ECO:0007669"/>
    <property type="project" value="UniProtKB-SubCell"/>
</dbReference>
<dbReference type="InterPro" id="IPR052157">
    <property type="entry name" value="BCAA_transport_permease"/>
</dbReference>
<dbReference type="CDD" id="cd06582">
    <property type="entry name" value="TM_PBP1_LivH_like"/>
    <property type="match status" value="1"/>
</dbReference>
<dbReference type="GO" id="GO:0006865">
    <property type="term" value="P:amino acid transport"/>
    <property type="evidence" value="ECO:0007669"/>
    <property type="project" value="UniProtKB-KW"/>
</dbReference>
<dbReference type="EMBL" id="FWFR01000003">
    <property type="protein sequence ID" value="SLN74044.1"/>
    <property type="molecule type" value="Genomic_DNA"/>
</dbReference>
<evidence type="ECO:0000313" key="10">
    <source>
        <dbReference type="EMBL" id="SLN74044.1"/>
    </source>
</evidence>
<name>A0A1Y5TVB1_9PROT</name>
<keyword evidence="2" id="KW-0813">Transport</keyword>
<dbReference type="Proteomes" id="UP000193200">
    <property type="component" value="Unassembled WGS sequence"/>
</dbReference>
<evidence type="ECO:0000256" key="3">
    <source>
        <dbReference type="ARBA" id="ARBA00022475"/>
    </source>
</evidence>
<feature type="transmembrane region" description="Helical" evidence="9">
    <location>
        <begin position="142"/>
        <end position="159"/>
    </location>
</feature>
<dbReference type="PANTHER" id="PTHR11795:SF450">
    <property type="entry name" value="ABC TRANSPORTER PERMEASE PROTEIN"/>
    <property type="match status" value="1"/>
</dbReference>
<evidence type="ECO:0000256" key="2">
    <source>
        <dbReference type="ARBA" id="ARBA00022448"/>
    </source>
</evidence>
<feature type="transmembrane region" description="Helical" evidence="9">
    <location>
        <begin position="266"/>
        <end position="286"/>
    </location>
</feature>
<reference evidence="10 11" key="1">
    <citation type="submission" date="2017-03" db="EMBL/GenBank/DDBJ databases">
        <authorList>
            <person name="Afonso C.L."/>
            <person name="Miller P.J."/>
            <person name="Scott M.A."/>
            <person name="Spackman E."/>
            <person name="Goraichik I."/>
            <person name="Dimitrov K.M."/>
            <person name="Suarez D.L."/>
            <person name="Swayne D.E."/>
        </authorList>
    </citation>
    <scope>NUCLEOTIDE SEQUENCE [LARGE SCALE GENOMIC DNA]</scope>
    <source>
        <strain evidence="10 11">CECT 7691</strain>
    </source>
</reference>
<comment type="similarity">
    <text evidence="8">Belongs to the binding-protein-dependent transport system permease family. LivHM subfamily.</text>
</comment>
<evidence type="ECO:0000256" key="9">
    <source>
        <dbReference type="SAM" id="Phobius"/>
    </source>
</evidence>
<dbReference type="InParanoid" id="A0A1Y5TVB1"/>
<feature type="transmembrane region" description="Helical" evidence="9">
    <location>
        <begin position="59"/>
        <end position="82"/>
    </location>
</feature>
<dbReference type="Pfam" id="PF02653">
    <property type="entry name" value="BPD_transp_2"/>
    <property type="match status" value="1"/>
</dbReference>
<evidence type="ECO:0000256" key="4">
    <source>
        <dbReference type="ARBA" id="ARBA00022692"/>
    </source>
</evidence>
<evidence type="ECO:0000313" key="11">
    <source>
        <dbReference type="Proteomes" id="UP000193200"/>
    </source>
</evidence>
<feature type="transmembrane region" description="Helical" evidence="9">
    <location>
        <begin position="190"/>
        <end position="210"/>
    </location>
</feature>
<evidence type="ECO:0000256" key="1">
    <source>
        <dbReference type="ARBA" id="ARBA00004651"/>
    </source>
</evidence>
<evidence type="ECO:0000256" key="6">
    <source>
        <dbReference type="ARBA" id="ARBA00022989"/>
    </source>
</evidence>
<evidence type="ECO:0000256" key="5">
    <source>
        <dbReference type="ARBA" id="ARBA00022970"/>
    </source>
</evidence>
<evidence type="ECO:0000256" key="7">
    <source>
        <dbReference type="ARBA" id="ARBA00023136"/>
    </source>
</evidence>